<sequence length="270" mass="29373">MPHLPDNRRGLEGFSGRTVPLGRGGAAVLPLPHPVHDLDLRHRGRRHGSSFPTVTSPVTNPGCDFSVLHGKARCWSGADRKVSFLGCVRCPSRYPMVSALPGSAVVFPVVLSCPYSGNVSSGPQPTPRNASAVKRYPRAAEQLDLDRRMAGSAPRSGIQFRPQSLPLRSGSLCGVALGSCTKEILQLCDGLRDDVLPQLGVRLEDHEGLPPVVKLVDKETLLKEREEKIKAAKEAKRRIPPSEMFLKDMDKYSSFDDTNMIGLTMTVSSQ</sequence>
<gene>
    <name evidence="1" type="ORF">BRAFLDRAFT_79822</name>
</gene>
<dbReference type="eggNOG" id="KOG2007">
    <property type="taxonomic scope" value="Eukaryota"/>
</dbReference>
<dbReference type="EMBL" id="GG666568">
    <property type="protein sequence ID" value="EEN53948.1"/>
    <property type="molecule type" value="Genomic_DNA"/>
</dbReference>
<reference evidence="1" key="1">
    <citation type="journal article" date="2008" name="Nature">
        <title>The amphioxus genome and the evolution of the chordate karyotype.</title>
        <authorList>
            <consortium name="US DOE Joint Genome Institute (JGI-PGF)"/>
            <person name="Putnam N.H."/>
            <person name="Butts T."/>
            <person name="Ferrier D.E.K."/>
            <person name="Furlong R.F."/>
            <person name="Hellsten U."/>
            <person name="Kawashima T."/>
            <person name="Robinson-Rechavi M."/>
            <person name="Shoguchi E."/>
            <person name="Terry A."/>
            <person name="Yu J.-K."/>
            <person name="Benito-Gutierrez E.L."/>
            <person name="Dubchak I."/>
            <person name="Garcia-Fernandez J."/>
            <person name="Gibson-Brown J.J."/>
            <person name="Grigoriev I.V."/>
            <person name="Horton A.C."/>
            <person name="de Jong P.J."/>
            <person name="Jurka J."/>
            <person name="Kapitonov V.V."/>
            <person name="Kohara Y."/>
            <person name="Kuroki Y."/>
            <person name="Lindquist E."/>
            <person name="Lucas S."/>
            <person name="Osoegawa K."/>
            <person name="Pennacchio L.A."/>
            <person name="Salamov A.A."/>
            <person name="Satou Y."/>
            <person name="Sauka-Spengler T."/>
            <person name="Schmutz J."/>
            <person name="Shin-I T."/>
            <person name="Toyoda A."/>
            <person name="Bronner-Fraser M."/>
            <person name="Fujiyama A."/>
            <person name="Holland L.Z."/>
            <person name="Holland P.W.H."/>
            <person name="Satoh N."/>
            <person name="Rokhsar D.S."/>
        </authorList>
    </citation>
    <scope>NUCLEOTIDE SEQUENCE [LARGE SCALE GENOMIC DNA]</scope>
    <source>
        <strain evidence="1">S238N-H82</strain>
        <tissue evidence="1">Testes</tissue>
    </source>
</reference>
<accession>C3Z0A0</accession>
<protein>
    <submittedName>
        <fullName evidence="1">Uncharacterized protein</fullName>
    </submittedName>
</protein>
<dbReference type="InParanoid" id="C3Z0A0"/>
<dbReference type="STRING" id="7739.C3Z0A0"/>
<name>C3Z0A0_BRAFL</name>
<organism>
    <name type="scientific">Branchiostoma floridae</name>
    <name type="common">Florida lancelet</name>
    <name type="synonym">Amphioxus</name>
    <dbReference type="NCBI Taxonomy" id="7739"/>
    <lineage>
        <taxon>Eukaryota</taxon>
        <taxon>Metazoa</taxon>
        <taxon>Chordata</taxon>
        <taxon>Cephalochordata</taxon>
        <taxon>Leptocardii</taxon>
        <taxon>Amphioxiformes</taxon>
        <taxon>Branchiostomatidae</taxon>
        <taxon>Branchiostoma</taxon>
    </lineage>
</organism>
<proteinExistence type="predicted"/>
<evidence type="ECO:0000313" key="1">
    <source>
        <dbReference type="EMBL" id="EEN53948.1"/>
    </source>
</evidence>
<dbReference type="AlphaFoldDB" id="C3Z0A0"/>